<feature type="domain" description="Protein kinase" evidence="4">
    <location>
        <begin position="1"/>
        <end position="248"/>
    </location>
</feature>
<dbReference type="InterPro" id="IPR000719">
    <property type="entry name" value="Prot_kinase_dom"/>
</dbReference>
<organism evidence="5 6">
    <name type="scientific">Ascaris lumbricoides</name>
    <name type="common">Giant roundworm</name>
    <dbReference type="NCBI Taxonomy" id="6252"/>
    <lineage>
        <taxon>Eukaryota</taxon>
        <taxon>Metazoa</taxon>
        <taxon>Ecdysozoa</taxon>
        <taxon>Nematoda</taxon>
        <taxon>Chromadorea</taxon>
        <taxon>Rhabditida</taxon>
        <taxon>Spirurina</taxon>
        <taxon>Ascaridomorpha</taxon>
        <taxon>Ascaridoidea</taxon>
        <taxon>Ascarididae</taxon>
        <taxon>Ascaris</taxon>
    </lineage>
</organism>
<keyword evidence="2" id="KW-0067">ATP-binding</keyword>
<evidence type="ECO:0000313" key="6">
    <source>
        <dbReference type="WBParaSite" id="ALUE_0002201801-mRNA-1"/>
    </source>
</evidence>
<dbReference type="PANTHER" id="PTHR24416">
    <property type="entry name" value="TYROSINE-PROTEIN KINASE RECEPTOR"/>
    <property type="match status" value="1"/>
</dbReference>
<accession>A0A0M3ITE0</accession>
<keyword evidence="2" id="KW-0547">Nucleotide-binding</keyword>
<dbReference type="InterPro" id="IPR020635">
    <property type="entry name" value="Tyr_kinase_cat_dom"/>
</dbReference>
<evidence type="ECO:0000256" key="2">
    <source>
        <dbReference type="PIRSR" id="PIRSR000615-2"/>
    </source>
</evidence>
<dbReference type="SUPFAM" id="SSF56112">
    <property type="entry name" value="Protein kinase-like (PK-like)"/>
    <property type="match status" value="2"/>
</dbReference>
<dbReference type="PROSITE" id="PS00109">
    <property type="entry name" value="PROTEIN_KINASE_TYR"/>
    <property type="match status" value="1"/>
</dbReference>
<dbReference type="Pfam" id="PF07714">
    <property type="entry name" value="PK_Tyr_Ser-Thr"/>
    <property type="match status" value="1"/>
</dbReference>
<dbReference type="PANTHER" id="PTHR24416:SF600">
    <property type="entry name" value="PDGF- AND VEGF-RECEPTOR RELATED, ISOFORM J"/>
    <property type="match status" value="1"/>
</dbReference>
<evidence type="ECO:0000256" key="3">
    <source>
        <dbReference type="PIRSR" id="PIRSR000615-3"/>
    </source>
</evidence>
<sequence length="309" mass="35881">GILRQNKIEKEVAVKVVRYGGGNTDNELHCLSEMSNEALIMSLHKHKGIIEFLGVSIDKIPMIIMEYCVGGSLDLHLQRFKEHIRTAERIRYLLEISNGMRYLERKQCVHRDLATRNVLIAADGFLRICDFGLSRCPSIVPPKETGNSHIPIRWMAPESLTRNPIYSTKSDMWSFGVVIYETFNCGLKPWPEKPVKWIATKIRKGITPELPKRIPRLLRELVIACFQRDPTRRPSFKHTFNCGLKPWPEKPVKWIATKIRKGITPELPKRIPRLLRELVIACFQRDPTRRPSFKHVSFFNFSLLLYNQI</sequence>
<name>A0A0M3ITE0_ASCLU</name>
<proteinExistence type="predicted"/>
<feature type="binding site" evidence="2">
    <location>
        <position position="116"/>
    </location>
    <ligand>
        <name>ATP</name>
        <dbReference type="ChEBI" id="CHEBI:30616"/>
    </ligand>
</feature>
<dbReference type="SMART" id="SM00219">
    <property type="entry name" value="TyrKc"/>
    <property type="match status" value="1"/>
</dbReference>
<dbReference type="InterPro" id="IPR008266">
    <property type="entry name" value="Tyr_kinase_AS"/>
</dbReference>
<dbReference type="InterPro" id="IPR001245">
    <property type="entry name" value="Ser-Thr/Tyr_kinase_cat_dom"/>
</dbReference>
<evidence type="ECO:0000256" key="1">
    <source>
        <dbReference type="PIRSR" id="PIRSR000615-1"/>
    </source>
</evidence>
<dbReference type="GO" id="GO:0007169">
    <property type="term" value="P:cell surface receptor protein tyrosine kinase signaling pathway"/>
    <property type="evidence" value="ECO:0007669"/>
    <property type="project" value="TreeGrafter"/>
</dbReference>
<dbReference type="PRINTS" id="PR00109">
    <property type="entry name" value="TYRKINASE"/>
</dbReference>
<dbReference type="Gene3D" id="1.10.510.10">
    <property type="entry name" value="Transferase(Phosphotransferase) domain 1"/>
    <property type="match status" value="2"/>
</dbReference>
<evidence type="ECO:0000313" key="5">
    <source>
        <dbReference type="Proteomes" id="UP000036681"/>
    </source>
</evidence>
<dbReference type="PROSITE" id="PS50011">
    <property type="entry name" value="PROTEIN_KINASE_DOM"/>
    <property type="match status" value="1"/>
</dbReference>
<dbReference type="PIRSF" id="PIRSF000615">
    <property type="entry name" value="TyrPK_CSF1-R"/>
    <property type="match status" value="1"/>
</dbReference>
<dbReference type="AlphaFoldDB" id="A0A0M3ITE0"/>
<dbReference type="GO" id="GO:0005886">
    <property type="term" value="C:plasma membrane"/>
    <property type="evidence" value="ECO:0007669"/>
    <property type="project" value="TreeGrafter"/>
</dbReference>
<dbReference type="InterPro" id="IPR011009">
    <property type="entry name" value="Kinase-like_dom_sf"/>
</dbReference>
<keyword evidence="3" id="KW-0460">Magnesium</keyword>
<dbReference type="GO" id="GO:0005524">
    <property type="term" value="F:ATP binding"/>
    <property type="evidence" value="ECO:0007669"/>
    <property type="project" value="UniProtKB-KW"/>
</dbReference>
<evidence type="ECO:0000259" key="4">
    <source>
        <dbReference type="PROSITE" id="PS50011"/>
    </source>
</evidence>
<dbReference type="GO" id="GO:0043235">
    <property type="term" value="C:receptor complex"/>
    <property type="evidence" value="ECO:0007669"/>
    <property type="project" value="TreeGrafter"/>
</dbReference>
<protein>
    <submittedName>
        <fullName evidence="6">Protein kinase domain-containing protein</fullName>
    </submittedName>
</protein>
<dbReference type="Proteomes" id="UP000036681">
    <property type="component" value="Unplaced"/>
</dbReference>
<dbReference type="GO" id="GO:0004714">
    <property type="term" value="F:transmembrane receptor protein tyrosine kinase activity"/>
    <property type="evidence" value="ECO:0007669"/>
    <property type="project" value="TreeGrafter"/>
</dbReference>
<dbReference type="InterPro" id="IPR050122">
    <property type="entry name" value="RTK"/>
</dbReference>
<keyword evidence="5" id="KW-1185">Reference proteome</keyword>
<dbReference type="CDD" id="cd00192">
    <property type="entry name" value="PTKc"/>
    <property type="match status" value="1"/>
</dbReference>
<reference evidence="6" key="1">
    <citation type="submission" date="2017-02" db="UniProtKB">
        <authorList>
            <consortium name="WormBaseParasite"/>
        </authorList>
    </citation>
    <scope>IDENTIFICATION</scope>
</reference>
<feature type="binding site" evidence="3">
    <location>
        <position position="117"/>
    </location>
    <ligand>
        <name>Mg(2+)</name>
        <dbReference type="ChEBI" id="CHEBI:18420"/>
    </ligand>
</feature>
<dbReference type="WBParaSite" id="ALUE_0002201801-mRNA-1">
    <property type="protein sequence ID" value="ALUE_0002201801-mRNA-1"/>
    <property type="gene ID" value="ALUE_0002201801"/>
</dbReference>
<feature type="binding site" evidence="3">
    <location>
        <position position="130"/>
    </location>
    <ligand>
        <name>Mg(2+)</name>
        <dbReference type="ChEBI" id="CHEBI:18420"/>
    </ligand>
</feature>
<feature type="active site" description="Proton acceptor" evidence="1">
    <location>
        <position position="112"/>
    </location>
</feature>
<keyword evidence="3" id="KW-0479">Metal-binding</keyword>
<dbReference type="GO" id="GO:0046872">
    <property type="term" value="F:metal ion binding"/>
    <property type="evidence" value="ECO:0007669"/>
    <property type="project" value="UniProtKB-KW"/>
</dbReference>